<evidence type="ECO:0000313" key="6">
    <source>
        <dbReference type="Proteomes" id="UP000038830"/>
    </source>
</evidence>
<dbReference type="PROSITE" id="PS51417">
    <property type="entry name" value="ARF"/>
    <property type="match status" value="1"/>
</dbReference>
<dbReference type="AlphaFoldDB" id="A0A0H5BZ27"/>
<dbReference type="Gene3D" id="3.40.50.300">
    <property type="entry name" value="P-loop containing nucleotide triphosphate hydrolases"/>
    <property type="match status" value="1"/>
</dbReference>
<organism evidence="5 6">
    <name type="scientific">Cyberlindnera jadinii (strain ATCC 18201 / CBS 1600 / BCRC 20928 / JCM 3617 / NBRC 0987 / NRRL Y-1542)</name>
    <name type="common">Torula yeast</name>
    <name type="synonym">Candida utilis</name>
    <dbReference type="NCBI Taxonomy" id="983966"/>
    <lineage>
        <taxon>Eukaryota</taxon>
        <taxon>Fungi</taxon>
        <taxon>Dikarya</taxon>
        <taxon>Ascomycota</taxon>
        <taxon>Saccharomycotina</taxon>
        <taxon>Saccharomycetes</taxon>
        <taxon>Phaffomycetales</taxon>
        <taxon>Phaffomycetaceae</taxon>
        <taxon>Cyberlindnera</taxon>
    </lineage>
</organism>
<evidence type="ECO:0000313" key="5">
    <source>
        <dbReference type="EMBL" id="CEP20740.1"/>
    </source>
</evidence>
<dbReference type="InterPro" id="IPR006689">
    <property type="entry name" value="Small_GTPase_ARF/SAR"/>
</dbReference>
<evidence type="ECO:0000256" key="2">
    <source>
        <dbReference type="ARBA" id="ARBA00023134"/>
    </source>
</evidence>
<dbReference type="PANTHER" id="PTHR45909:SF1">
    <property type="entry name" value="ADP-RIBOSYLATION FACTOR-RELATED PROTEIN 1"/>
    <property type="match status" value="1"/>
</dbReference>
<dbReference type="SUPFAM" id="SSF52540">
    <property type="entry name" value="P-loop containing nucleoside triphosphate hydrolases"/>
    <property type="match status" value="1"/>
</dbReference>
<dbReference type="SMART" id="SM00177">
    <property type="entry name" value="ARF"/>
    <property type="match status" value="1"/>
</dbReference>
<evidence type="ECO:0000256" key="3">
    <source>
        <dbReference type="PIRSR" id="PIRSR606689-1"/>
    </source>
</evidence>
<dbReference type="SMART" id="SM00178">
    <property type="entry name" value="SAR"/>
    <property type="match status" value="1"/>
</dbReference>
<dbReference type="GO" id="GO:0006886">
    <property type="term" value="P:intracellular protein transport"/>
    <property type="evidence" value="ECO:0007669"/>
    <property type="project" value="TreeGrafter"/>
</dbReference>
<evidence type="ECO:0000256" key="1">
    <source>
        <dbReference type="ARBA" id="ARBA00022741"/>
    </source>
</evidence>
<dbReference type="PROSITE" id="PS51419">
    <property type="entry name" value="RAB"/>
    <property type="match status" value="1"/>
</dbReference>
<dbReference type="InterPro" id="IPR027417">
    <property type="entry name" value="P-loop_NTPase"/>
</dbReference>
<dbReference type="InterPro" id="IPR005225">
    <property type="entry name" value="Small_GTP-bd"/>
</dbReference>
<name>A0A0H5BZ27_CYBJN</name>
<sequence length="198" mass="22716">MYHLVKGIYSRYTMKEEYSVLILGLDNAGKTTFFEKVKSLYTDLKATPPERIHPTVGQNVVHINVDKIVIKFWDLGGQESLRSLWEEYYAHCHGIIFIVDSTDKARLEECSDAFMRIATDDSIANVPILMLANKQDLEDSLEVEDVKEIFNKIAQHLSARDSRVLPISAISGEGVTDAIDWIKLRMIRNKEDRPPNYR</sequence>
<dbReference type="EMBL" id="CDQK01000001">
    <property type="protein sequence ID" value="CEP20740.1"/>
    <property type="molecule type" value="Genomic_DNA"/>
</dbReference>
<feature type="binding site" evidence="3">
    <location>
        <begin position="24"/>
        <end position="31"/>
    </location>
    <ligand>
        <name>GTP</name>
        <dbReference type="ChEBI" id="CHEBI:37565"/>
    </ligand>
</feature>
<dbReference type="GO" id="GO:0005794">
    <property type="term" value="C:Golgi apparatus"/>
    <property type="evidence" value="ECO:0007669"/>
    <property type="project" value="TreeGrafter"/>
</dbReference>
<protein>
    <submittedName>
        <fullName evidence="5">ARL3 protein</fullName>
    </submittedName>
</protein>
<keyword evidence="4" id="KW-0479">Metal-binding</keyword>
<dbReference type="Pfam" id="PF00025">
    <property type="entry name" value="Arf"/>
    <property type="match status" value="1"/>
</dbReference>
<accession>A0A0H5BZ27</accession>
<evidence type="ECO:0000256" key="4">
    <source>
        <dbReference type="PIRSR" id="PIRSR606689-2"/>
    </source>
</evidence>
<dbReference type="GO" id="GO:0005525">
    <property type="term" value="F:GTP binding"/>
    <property type="evidence" value="ECO:0007669"/>
    <property type="project" value="UniProtKB-KW"/>
</dbReference>
<dbReference type="GO" id="GO:0003924">
    <property type="term" value="F:GTPase activity"/>
    <property type="evidence" value="ECO:0007669"/>
    <property type="project" value="InterPro"/>
</dbReference>
<dbReference type="CDD" id="cd04160">
    <property type="entry name" value="Arfrp1"/>
    <property type="match status" value="1"/>
</dbReference>
<gene>
    <name evidence="5" type="primary">ARL3</name>
    <name evidence="5" type="ORF">BN1211_0679</name>
</gene>
<reference evidence="6" key="1">
    <citation type="journal article" date="2015" name="J. Biotechnol.">
        <title>The structure of the Cyberlindnera jadinii genome and its relation to Candida utilis analyzed by the occurrence of single nucleotide polymorphisms.</title>
        <authorList>
            <person name="Rupp O."/>
            <person name="Brinkrolf K."/>
            <person name="Buerth C."/>
            <person name="Kunigo M."/>
            <person name="Schneider J."/>
            <person name="Jaenicke S."/>
            <person name="Goesmann A."/>
            <person name="Puehler A."/>
            <person name="Jaeger K.-E."/>
            <person name="Ernst J.F."/>
        </authorList>
    </citation>
    <scope>NUCLEOTIDE SEQUENCE [LARGE SCALE GENOMIC DNA]</scope>
    <source>
        <strain evidence="6">ATCC 18201 / CBS 1600 / BCRC 20928 / JCM 3617 / NBRC 0987 / NRRL Y-1542</strain>
    </source>
</reference>
<dbReference type="GO" id="GO:0034067">
    <property type="term" value="P:protein localization to Golgi apparatus"/>
    <property type="evidence" value="ECO:0007669"/>
    <property type="project" value="TreeGrafter"/>
</dbReference>
<dbReference type="PANTHER" id="PTHR45909">
    <property type="entry name" value="ADP-RIBOSYLATION FACTOR-RELATED PROTEIN 1"/>
    <property type="match status" value="1"/>
</dbReference>
<feature type="binding site" evidence="4">
    <location>
        <position position="55"/>
    </location>
    <ligand>
        <name>Mg(2+)</name>
        <dbReference type="ChEBI" id="CHEBI:18420"/>
    </ligand>
</feature>
<dbReference type="Proteomes" id="UP000038830">
    <property type="component" value="Unassembled WGS sequence"/>
</dbReference>
<feature type="binding site" evidence="3">
    <location>
        <position position="77"/>
    </location>
    <ligand>
        <name>GTP</name>
        <dbReference type="ChEBI" id="CHEBI:37565"/>
    </ligand>
</feature>
<dbReference type="PRINTS" id="PR00449">
    <property type="entry name" value="RASTRNSFRMNG"/>
</dbReference>
<feature type="binding site" evidence="4">
    <location>
        <position position="31"/>
    </location>
    <ligand>
        <name>Mg(2+)</name>
        <dbReference type="ChEBI" id="CHEBI:18420"/>
    </ligand>
</feature>
<dbReference type="InterPro" id="IPR024156">
    <property type="entry name" value="Small_GTPase_ARF"/>
</dbReference>
<keyword evidence="2 3" id="KW-0342">GTP-binding</keyword>
<keyword evidence="4" id="KW-0460">Magnesium</keyword>
<feature type="binding site" evidence="3">
    <location>
        <begin position="133"/>
        <end position="136"/>
    </location>
    <ligand>
        <name>GTP</name>
        <dbReference type="ChEBI" id="CHEBI:37565"/>
    </ligand>
</feature>
<proteinExistence type="predicted"/>
<dbReference type="GO" id="GO:0046872">
    <property type="term" value="F:metal ion binding"/>
    <property type="evidence" value="ECO:0007669"/>
    <property type="project" value="UniProtKB-KW"/>
</dbReference>
<dbReference type="FunFam" id="3.40.50.300:FF:001317">
    <property type="entry name" value="Putative ADP-ribosylation factor"/>
    <property type="match status" value="1"/>
</dbReference>
<keyword evidence="1 3" id="KW-0547">Nucleotide-binding</keyword>
<dbReference type="SMART" id="SM00175">
    <property type="entry name" value="RAB"/>
    <property type="match status" value="1"/>
</dbReference>
<dbReference type="NCBIfam" id="TIGR00231">
    <property type="entry name" value="small_GTP"/>
    <property type="match status" value="1"/>
</dbReference>
<dbReference type="GO" id="GO:0043001">
    <property type="term" value="P:Golgi to plasma membrane protein transport"/>
    <property type="evidence" value="ECO:0007669"/>
    <property type="project" value="TreeGrafter"/>
</dbReference>